<dbReference type="Pfam" id="PF13807">
    <property type="entry name" value="GNVR"/>
    <property type="match status" value="1"/>
</dbReference>
<protein>
    <recommendedName>
        <fullName evidence="4">non-specific protein-tyrosine kinase</fullName>
        <ecNumber evidence="4">2.7.10.2</ecNumber>
    </recommendedName>
</protein>
<accession>A0A1T5EU75</accession>
<keyword evidence="12 16" id="KW-1133">Transmembrane helix</keyword>
<dbReference type="Proteomes" id="UP000191112">
    <property type="component" value="Unassembled WGS sequence"/>
</dbReference>
<evidence type="ECO:0000256" key="14">
    <source>
        <dbReference type="ARBA" id="ARBA00023137"/>
    </source>
</evidence>
<dbReference type="InterPro" id="IPR025669">
    <property type="entry name" value="AAA_dom"/>
</dbReference>
<dbReference type="AlphaFoldDB" id="A0A1T5EU75"/>
<dbReference type="SUPFAM" id="SSF52540">
    <property type="entry name" value="P-loop containing nucleoside triphosphate hydrolases"/>
    <property type="match status" value="1"/>
</dbReference>
<evidence type="ECO:0000313" key="21">
    <source>
        <dbReference type="Proteomes" id="UP000191112"/>
    </source>
</evidence>
<keyword evidence="6" id="KW-0997">Cell inner membrane</keyword>
<dbReference type="InterPro" id="IPR003856">
    <property type="entry name" value="LPS_length_determ_N"/>
</dbReference>
<dbReference type="EMBL" id="FUYZ01000004">
    <property type="protein sequence ID" value="SKB87466.1"/>
    <property type="molecule type" value="Genomic_DNA"/>
</dbReference>
<comment type="similarity">
    <text evidence="2">Belongs to the CpsD/CapB family.</text>
</comment>
<keyword evidence="8 16" id="KW-0812">Transmembrane</keyword>
<keyword evidence="13 16" id="KW-0472">Membrane</keyword>
<keyword evidence="11" id="KW-0067">ATP-binding</keyword>
<comment type="catalytic activity">
    <reaction evidence="15">
        <text>L-tyrosyl-[protein] + ATP = O-phospho-L-tyrosyl-[protein] + ADP + H(+)</text>
        <dbReference type="Rhea" id="RHEA:10596"/>
        <dbReference type="Rhea" id="RHEA-COMP:10136"/>
        <dbReference type="Rhea" id="RHEA-COMP:20101"/>
        <dbReference type="ChEBI" id="CHEBI:15378"/>
        <dbReference type="ChEBI" id="CHEBI:30616"/>
        <dbReference type="ChEBI" id="CHEBI:46858"/>
        <dbReference type="ChEBI" id="CHEBI:61978"/>
        <dbReference type="ChEBI" id="CHEBI:456216"/>
        <dbReference type="EC" id="2.7.10.2"/>
    </reaction>
</comment>
<evidence type="ECO:0000313" key="20">
    <source>
        <dbReference type="EMBL" id="SKB87466.1"/>
    </source>
</evidence>
<dbReference type="CDD" id="cd05387">
    <property type="entry name" value="BY-kinase"/>
    <property type="match status" value="1"/>
</dbReference>
<comment type="subcellular location">
    <subcellularLocation>
        <location evidence="1">Cell inner membrane</location>
        <topology evidence="1">Multi-pass membrane protein</topology>
    </subcellularLocation>
</comment>
<dbReference type="InterPro" id="IPR005702">
    <property type="entry name" value="Wzc-like_C"/>
</dbReference>
<dbReference type="NCBIfam" id="TIGR01007">
    <property type="entry name" value="eps_fam"/>
    <property type="match status" value="1"/>
</dbReference>
<evidence type="ECO:0000256" key="6">
    <source>
        <dbReference type="ARBA" id="ARBA00022519"/>
    </source>
</evidence>
<feature type="transmembrane region" description="Helical" evidence="16">
    <location>
        <begin position="496"/>
        <end position="516"/>
    </location>
</feature>
<dbReference type="STRING" id="619805.SAMN05660477_01567"/>
<keyword evidence="9" id="KW-0547">Nucleotide-binding</keyword>
<evidence type="ECO:0000256" key="3">
    <source>
        <dbReference type="ARBA" id="ARBA00008883"/>
    </source>
</evidence>
<dbReference type="InterPro" id="IPR050445">
    <property type="entry name" value="Bact_polysacc_biosynth/exp"/>
</dbReference>
<evidence type="ECO:0000256" key="16">
    <source>
        <dbReference type="SAM" id="Phobius"/>
    </source>
</evidence>
<dbReference type="RefSeq" id="WP_079666815.1">
    <property type="nucleotide sequence ID" value="NZ_FUYZ01000004.1"/>
</dbReference>
<evidence type="ECO:0000256" key="2">
    <source>
        <dbReference type="ARBA" id="ARBA00007316"/>
    </source>
</evidence>
<keyword evidence="10" id="KW-0418">Kinase</keyword>
<evidence type="ECO:0000259" key="18">
    <source>
        <dbReference type="Pfam" id="PF13614"/>
    </source>
</evidence>
<evidence type="ECO:0000259" key="19">
    <source>
        <dbReference type="Pfam" id="PF13807"/>
    </source>
</evidence>
<evidence type="ECO:0000256" key="1">
    <source>
        <dbReference type="ARBA" id="ARBA00004429"/>
    </source>
</evidence>
<keyword evidence="7" id="KW-0808">Transferase</keyword>
<comment type="similarity">
    <text evidence="3">Belongs to the etk/wzc family.</text>
</comment>
<feature type="domain" description="AAA" evidence="18">
    <location>
        <begin position="583"/>
        <end position="715"/>
    </location>
</feature>
<evidence type="ECO:0000256" key="10">
    <source>
        <dbReference type="ARBA" id="ARBA00022777"/>
    </source>
</evidence>
<keyword evidence="21" id="KW-1185">Reference proteome</keyword>
<dbReference type="InterPro" id="IPR027417">
    <property type="entry name" value="P-loop_NTPase"/>
</dbReference>
<dbReference type="PANTHER" id="PTHR32309">
    <property type="entry name" value="TYROSINE-PROTEIN KINASE"/>
    <property type="match status" value="1"/>
</dbReference>
<proteinExistence type="inferred from homology"/>
<evidence type="ECO:0000256" key="4">
    <source>
        <dbReference type="ARBA" id="ARBA00011903"/>
    </source>
</evidence>
<evidence type="ECO:0000256" key="11">
    <source>
        <dbReference type="ARBA" id="ARBA00022840"/>
    </source>
</evidence>
<evidence type="ECO:0000256" key="9">
    <source>
        <dbReference type="ARBA" id="ARBA00022741"/>
    </source>
</evidence>
<dbReference type="EC" id="2.7.10.2" evidence="4"/>
<dbReference type="GO" id="GO:0005524">
    <property type="term" value="F:ATP binding"/>
    <property type="evidence" value="ECO:0007669"/>
    <property type="project" value="UniProtKB-KW"/>
</dbReference>
<dbReference type="GO" id="GO:0004715">
    <property type="term" value="F:non-membrane spanning protein tyrosine kinase activity"/>
    <property type="evidence" value="ECO:0007669"/>
    <property type="project" value="UniProtKB-EC"/>
</dbReference>
<evidence type="ECO:0000256" key="8">
    <source>
        <dbReference type="ARBA" id="ARBA00022692"/>
    </source>
</evidence>
<dbReference type="Pfam" id="PF02706">
    <property type="entry name" value="Wzz"/>
    <property type="match status" value="1"/>
</dbReference>
<evidence type="ECO:0000256" key="13">
    <source>
        <dbReference type="ARBA" id="ARBA00023136"/>
    </source>
</evidence>
<evidence type="ECO:0000256" key="15">
    <source>
        <dbReference type="ARBA" id="ARBA00051245"/>
    </source>
</evidence>
<evidence type="ECO:0000259" key="17">
    <source>
        <dbReference type="Pfam" id="PF02706"/>
    </source>
</evidence>
<organism evidence="20 21">
    <name type="scientific">Soonwooa buanensis</name>
    <dbReference type="NCBI Taxonomy" id="619805"/>
    <lineage>
        <taxon>Bacteria</taxon>
        <taxon>Pseudomonadati</taxon>
        <taxon>Bacteroidota</taxon>
        <taxon>Flavobacteriia</taxon>
        <taxon>Flavobacteriales</taxon>
        <taxon>Weeksellaceae</taxon>
        <taxon>Chryseobacterium group</taxon>
        <taxon>Soonwooa</taxon>
    </lineage>
</organism>
<dbReference type="GO" id="GO:0042802">
    <property type="term" value="F:identical protein binding"/>
    <property type="evidence" value="ECO:0007669"/>
    <property type="project" value="UniProtKB-ARBA"/>
</dbReference>
<dbReference type="Gene3D" id="3.40.50.300">
    <property type="entry name" value="P-loop containing nucleotide triphosphate hydrolases"/>
    <property type="match status" value="1"/>
</dbReference>
<keyword evidence="5" id="KW-1003">Cell membrane</keyword>
<evidence type="ECO:0000256" key="5">
    <source>
        <dbReference type="ARBA" id="ARBA00022475"/>
    </source>
</evidence>
<dbReference type="InterPro" id="IPR032807">
    <property type="entry name" value="GNVR"/>
</dbReference>
<evidence type="ECO:0000256" key="12">
    <source>
        <dbReference type="ARBA" id="ARBA00022989"/>
    </source>
</evidence>
<dbReference type="FunFam" id="3.40.50.300:FF:000527">
    <property type="entry name" value="Tyrosine-protein kinase etk"/>
    <property type="match status" value="1"/>
</dbReference>
<reference evidence="20 21" key="1">
    <citation type="submission" date="2017-02" db="EMBL/GenBank/DDBJ databases">
        <authorList>
            <person name="Peterson S.W."/>
        </authorList>
    </citation>
    <scope>NUCLEOTIDE SEQUENCE [LARGE SCALE GENOMIC DNA]</scope>
    <source>
        <strain evidence="20 21">DSM 22323</strain>
    </source>
</reference>
<feature type="domain" description="Tyrosine-protein kinase G-rich" evidence="19">
    <location>
        <begin position="442"/>
        <end position="518"/>
    </location>
</feature>
<feature type="transmembrane region" description="Helical" evidence="16">
    <location>
        <begin position="24"/>
        <end position="42"/>
    </location>
</feature>
<sequence length="787" mass="88500">MDNQKKVEESISLQDIIKPYVKKIHWFIISLLVMIALAITYIKLTRPVYKSESTVLIKDAKKMSSASGDFGVLQGLAGFGGMGTNSIENEIQILKSKKLAIDLVQDLNIQTKLFAKSGFNKVELYKQTAPILVKVINEKKAKKPTGPLNISLKGDKITISSEEFKSDIVTTYGKLVSLPYANIMLLKNQDFDSSSVKEFDDVENLTLEYSSLELAVNDLQKAISVDLIDKDATIIVLSLIYPNNDKARDILNTLITQYNFDATNDKNLESKKTKDFIDERIDLISKELGDVESQKEQFKINNDIVDLMQEARINVQNAMQAKTKDVEIETQLQISNMLLSALNGQKNNQLLPVNIGLNNEGAVKIVENYNRLVLQRNKLLENATSENPLIQDLDNQIRQTRNSIQESLSKSISSLNLTRNQVQGQVGDLENKLNKVPRQEKLFRSIERQQQIKENLYLLLLEKREEAAISLAMTANKARVVDEAYTLVKPESPKKLIALAIAVVFGLLIPFAIIYLRSLFNNSIESKHDLERLSNVPVLSEIPRLVKNDEHLIQINDVSPMAESFRILVTNLSFMLPKKEKGKTIMVTSTVKGEGKTFISINLALALASPKKKVLVVGSDIRNPQLQRYDPSKKTVAGLTEYLAGGVDNIEDIIYPSSFADNCDIIYSGSIPPNPTALLENGRYKTLVDHVKEMYEYVILDTAPLMLVTDSFLIAENADTTLYVTRSETTDKGFIDFANKNIESHKVNNVAFVLNDVHKSNFGYGNKYGYGYNAQEKSWFQKFKDKF</sequence>
<dbReference type="GO" id="GO:0005886">
    <property type="term" value="C:plasma membrane"/>
    <property type="evidence" value="ECO:0007669"/>
    <property type="project" value="UniProtKB-SubCell"/>
</dbReference>
<feature type="domain" description="Polysaccharide chain length determinant N-terminal" evidence="17">
    <location>
        <begin position="9"/>
        <end position="107"/>
    </location>
</feature>
<dbReference type="PANTHER" id="PTHR32309:SF13">
    <property type="entry name" value="FERRIC ENTEROBACTIN TRANSPORT PROTEIN FEPE"/>
    <property type="match status" value="1"/>
</dbReference>
<evidence type="ECO:0000256" key="7">
    <source>
        <dbReference type="ARBA" id="ARBA00022679"/>
    </source>
</evidence>
<name>A0A1T5EU75_9FLAO</name>
<dbReference type="OrthoDB" id="9794577at2"/>
<keyword evidence="14" id="KW-0829">Tyrosine-protein kinase</keyword>
<dbReference type="Pfam" id="PF13614">
    <property type="entry name" value="AAA_31"/>
    <property type="match status" value="1"/>
</dbReference>
<gene>
    <name evidence="20" type="ORF">SAMN05660477_01567</name>
</gene>